<evidence type="ECO:0000313" key="1">
    <source>
        <dbReference type="EMBL" id="CAF1340801.1"/>
    </source>
</evidence>
<gene>
    <name evidence="1" type="ORF">RFH988_LOCUS31770</name>
</gene>
<sequence>MALYHSFSSLELDNGGSAALDWVALISMPNLEDFSSVDQAVDLIKTDFFEDPNRKAAEEHFLSTMNPEDQDNPSTPTFLESDYSVSISNGESIEVSVPPCPYQRARYEDECLDANRYIFVPWNKSLTITIPDLRLRLPARVTVYLRITRITQKHNTSDLTFLHPYPIWIRHDHVKVHGNSLFIPVTERNFKNGCIKIENLAMLRLRQSNLAKMKTLTIYSPTQLTFTDLHPTGTNGAKETRDQYNLRQSILTFQLVVVDENNMAYCTDTICETESINEYDATEIKNLRYILDTYGAPKRIRSPMKNKKIGELKKPRAITSKRNQVVTDR</sequence>
<reference evidence="1" key="1">
    <citation type="submission" date="2021-02" db="EMBL/GenBank/DDBJ databases">
        <authorList>
            <person name="Nowell W R."/>
        </authorList>
    </citation>
    <scope>NUCLEOTIDE SEQUENCE</scope>
</reference>
<protein>
    <submittedName>
        <fullName evidence="1">Uncharacterized protein</fullName>
    </submittedName>
</protein>
<comment type="caution">
    <text evidence="1">The sequence shown here is derived from an EMBL/GenBank/DDBJ whole genome shotgun (WGS) entry which is preliminary data.</text>
</comment>
<dbReference type="OrthoDB" id="10058465at2759"/>
<name>A0A815GMF9_9BILA</name>
<dbReference type="EMBL" id="CAJNOO010003511">
    <property type="protein sequence ID" value="CAF1340801.1"/>
    <property type="molecule type" value="Genomic_DNA"/>
</dbReference>
<evidence type="ECO:0000313" key="2">
    <source>
        <dbReference type="Proteomes" id="UP000663882"/>
    </source>
</evidence>
<dbReference type="AlphaFoldDB" id="A0A815GMF9"/>
<organism evidence="1 2">
    <name type="scientific">Rotaria sordida</name>
    <dbReference type="NCBI Taxonomy" id="392033"/>
    <lineage>
        <taxon>Eukaryota</taxon>
        <taxon>Metazoa</taxon>
        <taxon>Spiralia</taxon>
        <taxon>Gnathifera</taxon>
        <taxon>Rotifera</taxon>
        <taxon>Eurotatoria</taxon>
        <taxon>Bdelloidea</taxon>
        <taxon>Philodinida</taxon>
        <taxon>Philodinidae</taxon>
        <taxon>Rotaria</taxon>
    </lineage>
</organism>
<proteinExistence type="predicted"/>
<accession>A0A815GMF9</accession>
<dbReference type="Proteomes" id="UP000663882">
    <property type="component" value="Unassembled WGS sequence"/>
</dbReference>